<evidence type="ECO:0000313" key="3">
    <source>
        <dbReference type="Proteomes" id="UP000013776"/>
    </source>
</evidence>
<dbReference type="Proteomes" id="UP000013776">
    <property type="component" value="Unassembled WGS sequence"/>
</dbReference>
<dbReference type="STRING" id="1097556.R4XAK3"/>
<dbReference type="PANTHER" id="PTHR37014:SF9">
    <property type="entry name" value="CONSERVED HISTIDINE-RICH PROTEIN (AFU_ORTHOLOGUE AFUA_1G11910)"/>
    <property type="match status" value="1"/>
</dbReference>
<dbReference type="EMBL" id="CAHR02000104">
    <property type="protein sequence ID" value="CCG82818.1"/>
    <property type="molecule type" value="Genomic_DNA"/>
</dbReference>
<dbReference type="eggNOG" id="ENOG502S756">
    <property type="taxonomic scope" value="Eukaryota"/>
</dbReference>
<evidence type="ECO:0000256" key="1">
    <source>
        <dbReference type="SAM" id="MobiDB-lite"/>
    </source>
</evidence>
<comment type="caution">
    <text evidence="2">The sequence shown here is derived from an EMBL/GenBank/DDBJ whole genome shotgun (WGS) entry which is preliminary data.</text>
</comment>
<name>R4XAK3_TAPDE</name>
<dbReference type="PANTHER" id="PTHR37014">
    <property type="entry name" value="EXPRESSION LETHALITY PROTEIN HEL10, PUTATIVE (AFU_ORTHOLOGUE AFUA_1G06580)-RELATED"/>
    <property type="match status" value="1"/>
</dbReference>
<feature type="compositionally biased region" description="Low complexity" evidence="1">
    <location>
        <begin position="1"/>
        <end position="30"/>
    </location>
</feature>
<gene>
    <name evidence="2" type="ORF">TAPDE_002949</name>
</gene>
<dbReference type="AlphaFoldDB" id="R4XAK3"/>
<keyword evidence="3" id="KW-1185">Reference proteome</keyword>
<feature type="compositionally biased region" description="Low complexity" evidence="1">
    <location>
        <begin position="50"/>
        <end position="61"/>
    </location>
</feature>
<feature type="compositionally biased region" description="Gly residues" evidence="1">
    <location>
        <begin position="77"/>
        <end position="90"/>
    </location>
</feature>
<sequence length="248" mass="25625">MASNSYYGNSDQNYQQGNQQNYQQQQQSQIGGPGHNPNESYGASYGQPAPYGQGSYDQQGPGQYGGYQGDTSTYQGQGQGQGQVQGGGDNGQTFAAQQTYADGSRDQKYDAQGNPILPNGERGLLGDLAGAAGGAYLGHKAGHGFLGAIAGGIGAHLLGDVMGKNKHNKYGSQQGFGGGLFGRRDIDPNDVGAGAGVPQAGYGQVPESQQGYHGQQSHQSQQQQFGQQGATGGFQGAGDQAYGQNYGR</sequence>
<organism evidence="2 3">
    <name type="scientific">Taphrina deformans (strain PYCC 5710 / ATCC 11124 / CBS 356.35 / IMI 108563 / JCM 9778 / NBRC 8474)</name>
    <name type="common">Peach leaf curl fungus</name>
    <name type="synonym">Lalaria deformans</name>
    <dbReference type="NCBI Taxonomy" id="1097556"/>
    <lineage>
        <taxon>Eukaryota</taxon>
        <taxon>Fungi</taxon>
        <taxon>Dikarya</taxon>
        <taxon>Ascomycota</taxon>
        <taxon>Taphrinomycotina</taxon>
        <taxon>Taphrinomycetes</taxon>
        <taxon>Taphrinales</taxon>
        <taxon>Taphrinaceae</taxon>
        <taxon>Taphrina</taxon>
    </lineage>
</organism>
<proteinExistence type="predicted"/>
<feature type="region of interest" description="Disordered" evidence="1">
    <location>
        <begin position="180"/>
        <end position="248"/>
    </location>
</feature>
<protein>
    <recommendedName>
        <fullName evidence="4">Glycine zipper 2TM domain-containing protein</fullName>
    </recommendedName>
</protein>
<feature type="compositionally biased region" description="Low complexity" evidence="1">
    <location>
        <begin position="209"/>
        <end position="228"/>
    </location>
</feature>
<evidence type="ECO:0000313" key="2">
    <source>
        <dbReference type="EMBL" id="CCG82818.1"/>
    </source>
</evidence>
<accession>R4XAK3</accession>
<reference evidence="2 3" key="1">
    <citation type="journal article" date="2013" name="MBio">
        <title>Genome sequencing of the plant pathogen Taphrina deformans, the causal agent of peach leaf curl.</title>
        <authorList>
            <person name="Cisse O.H."/>
            <person name="Almeida J.M.G.C.F."/>
            <person name="Fonseca A."/>
            <person name="Kumar A.A."/>
            <person name="Salojaervi J."/>
            <person name="Overmyer K."/>
            <person name="Hauser P.M."/>
            <person name="Pagni M."/>
        </authorList>
    </citation>
    <scope>NUCLEOTIDE SEQUENCE [LARGE SCALE GENOMIC DNA]</scope>
    <source>
        <strain evidence="3">PYCC 5710 / ATCC 11124 / CBS 356.35 / IMI 108563 / JCM 9778 / NBRC 8474</strain>
    </source>
</reference>
<evidence type="ECO:0008006" key="4">
    <source>
        <dbReference type="Google" id="ProtNLM"/>
    </source>
</evidence>
<dbReference type="VEuPathDB" id="FungiDB:TAPDE_002949"/>
<feature type="region of interest" description="Disordered" evidence="1">
    <location>
        <begin position="1"/>
        <end position="94"/>
    </location>
</feature>